<dbReference type="InterPro" id="IPR003594">
    <property type="entry name" value="HATPase_dom"/>
</dbReference>
<keyword evidence="8" id="KW-1185">Reference proteome</keyword>
<keyword evidence="7" id="KW-0067">ATP-binding</keyword>
<dbReference type="CDD" id="cd00082">
    <property type="entry name" value="HisKA"/>
    <property type="match status" value="1"/>
</dbReference>
<dbReference type="Proteomes" id="UP001243009">
    <property type="component" value="Unassembled WGS sequence"/>
</dbReference>
<dbReference type="SUPFAM" id="SSF55874">
    <property type="entry name" value="ATPase domain of HSP90 chaperone/DNA topoisomerase II/histidine kinase"/>
    <property type="match status" value="1"/>
</dbReference>
<dbReference type="CDD" id="cd00130">
    <property type="entry name" value="PAS"/>
    <property type="match status" value="1"/>
</dbReference>
<evidence type="ECO:0000259" key="4">
    <source>
        <dbReference type="PROSITE" id="PS50109"/>
    </source>
</evidence>
<dbReference type="PANTHER" id="PTHR43065">
    <property type="entry name" value="SENSOR HISTIDINE KINASE"/>
    <property type="match status" value="1"/>
</dbReference>
<dbReference type="InterPro" id="IPR036097">
    <property type="entry name" value="HisK_dim/P_sf"/>
</dbReference>
<dbReference type="Gene3D" id="1.10.287.130">
    <property type="match status" value="1"/>
</dbReference>
<protein>
    <recommendedName>
        <fullName evidence="2">histidine kinase</fullName>
        <ecNumber evidence="2">2.7.13.3</ecNumber>
    </recommendedName>
</protein>
<feature type="domain" description="PAC" evidence="6">
    <location>
        <begin position="195"/>
        <end position="249"/>
    </location>
</feature>
<evidence type="ECO:0000313" key="7">
    <source>
        <dbReference type="EMBL" id="MDO9712961.1"/>
    </source>
</evidence>
<dbReference type="InterPro" id="IPR035965">
    <property type="entry name" value="PAS-like_dom_sf"/>
</dbReference>
<keyword evidence="3" id="KW-0597">Phosphoprotein</keyword>
<accession>A0ABT9E9S5</accession>
<reference evidence="7 8" key="1">
    <citation type="submission" date="2023-08" db="EMBL/GenBank/DDBJ databases">
        <title>The draft genome sequence of Paracraurococcus sp. LOR1-02.</title>
        <authorList>
            <person name="Kingkaew E."/>
            <person name="Tanasupawat S."/>
        </authorList>
    </citation>
    <scope>NUCLEOTIDE SEQUENCE [LARGE SCALE GENOMIC DNA]</scope>
    <source>
        <strain evidence="7 8">LOR1-02</strain>
    </source>
</reference>
<dbReference type="PROSITE" id="PS50113">
    <property type="entry name" value="PAC"/>
    <property type="match status" value="2"/>
</dbReference>
<evidence type="ECO:0000259" key="6">
    <source>
        <dbReference type="PROSITE" id="PS50113"/>
    </source>
</evidence>
<dbReference type="SMART" id="SM00086">
    <property type="entry name" value="PAC"/>
    <property type="match status" value="2"/>
</dbReference>
<dbReference type="InterPro" id="IPR003661">
    <property type="entry name" value="HisK_dim/P_dom"/>
</dbReference>
<feature type="domain" description="PAS" evidence="5">
    <location>
        <begin position="121"/>
        <end position="194"/>
    </location>
</feature>
<organism evidence="7 8">
    <name type="scientific">Paracraurococcus lichenis</name>
    <dbReference type="NCBI Taxonomy" id="3064888"/>
    <lineage>
        <taxon>Bacteria</taxon>
        <taxon>Pseudomonadati</taxon>
        <taxon>Pseudomonadota</taxon>
        <taxon>Alphaproteobacteria</taxon>
        <taxon>Acetobacterales</taxon>
        <taxon>Roseomonadaceae</taxon>
        <taxon>Paracraurococcus</taxon>
    </lineage>
</organism>
<dbReference type="EC" id="2.7.13.3" evidence="2"/>
<dbReference type="InterPro" id="IPR005467">
    <property type="entry name" value="His_kinase_dom"/>
</dbReference>
<dbReference type="InterPro" id="IPR000700">
    <property type="entry name" value="PAS-assoc_C"/>
</dbReference>
<dbReference type="Gene3D" id="3.30.565.10">
    <property type="entry name" value="Histidine kinase-like ATPase, C-terminal domain"/>
    <property type="match status" value="1"/>
</dbReference>
<sequence>MAFFDYLPDWPRDPNGLAGTLAWTGTHFGIPDIDRRGIGAVAEAICSEDRESFLRIFQPAIDTARGGEFRIVLTDNRVIFVHCDANIEQAPDGRPLRIFGTLHDVTDRQQFEERLSGTTREREMLLAVIDACPISVTVADARLPNMPLIYANRTFQELTGYGRDEKLGMNCRFLQGPETDPAAIRMLSKAVRSGSPVDVRLVNYRKDGAPFLNHVVLAPIRDEAGRLTAYIGLQTDVTAEAKREEADRQRQRIEALGRMMGGVAHEINNLLQPVTLMTEELLALHPDGETHAYLDVILNCALGARSIIGDLLAFSRPERREARVVGVASLLRDALLLVRKALGPGIVIECEPGDHDMPIRVDRTAFTQVLLNLSANAAAAMDGSGTVRLTLETLSDYATDQADAPARAGRCVRIAVADTGCGMDSIVLERAFEPFFTTKPVGQGTGLGLSVAYGLVREMGGEISLRSAPGRGTTVSVLLPEAQGDR</sequence>
<dbReference type="SMART" id="SM00388">
    <property type="entry name" value="HisKA"/>
    <property type="match status" value="1"/>
</dbReference>
<keyword evidence="7" id="KW-0547">Nucleotide-binding</keyword>
<proteinExistence type="predicted"/>
<dbReference type="SMART" id="SM00387">
    <property type="entry name" value="HATPase_c"/>
    <property type="match status" value="1"/>
</dbReference>
<dbReference type="InterPro" id="IPR001610">
    <property type="entry name" value="PAC"/>
</dbReference>
<dbReference type="InterPro" id="IPR000014">
    <property type="entry name" value="PAS"/>
</dbReference>
<dbReference type="GO" id="GO:0005524">
    <property type="term" value="F:ATP binding"/>
    <property type="evidence" value="ECO:0007669"/>
    <property type="project" value="UniProtKB-KW"/>
</dbReference>
<evidence type="ECO:0000256" key="2">
    <source>
        <dbReference type="ARBA" id="ARBA00012438"/>
    </source>
</evidence>
<dbReference type="SMART" id="SM00091">
    <property type="entry name" value="PAS"/>
    <property type="match status" value="1"/>
</dbReference>
<dbReference type="SUPFAM" id="SSF47384">
    <property type="entry name" value="Homodimeric domain of signal transducing histidine kinase"/>
    <property type="match status" value="1"/>
</dbReference>
<dbReference type="PANTHER" id="PTHR43065:SF42">
    <property type="entry name" value="TWO-COMPONENT SENSOR PPRA"/>
    <property type="match status" value="1"/>
</dbReference>
<dbReference type="Pfam" id="PF00512">
    <property type="entry name" value="HisKA"/>
    <property type="match status" value="1"/>
</dbReference>
<dbReference type="PRINTS" id="PR00344">
    <property type="entry name" value="BCTRLSENSOR"/>
</dbReference>
<dbReference type="Gene3D" id="3.30.450.20">
    <property type="entry name" value="PAS domain"/>
    <property type="match status" value="2"/>
</dbReference>
<dbReference type="EMBL" id="JAUTWS010000064">
    <property type="protein sequence ID" value="MDO9712961.1"/>
    <property type="molecule type" value="Genomic_DNA"/>
</dbReference>
<evidence type="ECO:0000256" key="1">
    <source>
        <dbReference type="ARBA" id="ARBA00000085"/>
    </source>
</evidence>
<evidence type="ECO:0000256" key="3">
    <source>
        <dbReference type="ARBA" id="ARBA00022553"/>
    </source>
</evidence>
<dbReference type="Pfam" id="PF02518">
    <property type="entry name" value="HATPase_c"/>
    <property type="match status" value="1"/>
</dbReference>
<name>A0ABT9E9S5_9PROT</name>
<comment type="caution">
    <text evidence="7">The sequence shown here is derived from an EMBL/GenBank/DDBJ whole genome shotgun (WGS) entry which is preliminary data.</text>
</comment>
<feature type="domain" description="Histidine kinase" evidence="4">
    <location>
        <begin position="262"/>
        <end position="483"/>
    </location>
</feature>
<dbReference type="Pfam" id="PF13426">
    <property type="entry name" value="PAS_9"/>
    <property type="match status" value="1"/>
</dbReference>
<dbReference type="PROSITE" id="PS50109">
    <property type="entry name" value="HIS_KIN"/>
    <property type="match status" value="1"/>
</dbReference>
<dbReference type="InterPro" id="IPR004358">
    <property type="entry name" value="Sig_transdc_His_kin-like_C"/>
</dbReference>
<evidence type="ECO:0000313" key="8">
    <source>
        <dbReference type="Proteomes" id="UP001243009"/>
    </source>
</evidence>
<feature type="domain" description="PAC" evidence="6">
    <location>
        <begin position="65"/>
        <end position="117"/>
    </location>
</feature>
<dbReference type="NCBIfam" id="TIGR00229">
    <property type="entry name" value="sensory_box"/>
    <property type="match status" value="1"/>
</dbReference>
<comment type="catalytic activity">
    <reaction evidence="1">
        <text>ATP + protein L-histidine = ADP + protein N-phospho-L-histidine.</text>
        <dbReference type="EC" id="2.7.13.3"/>
    </reaction>
</comment>
<dbReference type="RefSeq" id="WP_305107821.1">
    <property type="nucleotide sequence ID" value="NZ_JAUTWS010000064.1"/>
</dbReference>
<dbReference type="InterPro" id="IPR036890">
    <property type="entry name" value="HATPase_C_sf"/>
</dbReference>
<evidence type="ECO:0000259" key="5">
    <source>
        <dbReference type="PROSITE" id="PS50112"/>
    </source>
</evidence>
<gene>
    <name evidence="7" type="ORF">Q7A36_31830</name>
</gene>
<dbReference type="SUPFAM" id="SSF55785">
    <property type="entry name" value="PYP-like sensor domain (PAS domain)"/>
    <property type="match status" value="2"/>
</dbReference>
<dbReference type="PROSITE" id="PS50112">
    <property type="entry name" value="PAS"/>
    <property type="match status" value="1"/>
</dbReference>